<name>A0AA46UB02_BACT4</name>
<evidence type="ECO:0000313" key="3">
    <source>
        <dbReference type="Proteomes" id="UP001156216"/>
    </source>
</evidence>
<keyword evidence="1" id="KW-0472">Membrane</keyword>
<dbReference type="AlphaFoldDB" id="A0AA46UB02"/>
<reference evidence="2" key="1">
    <citation type="submission" date="2021-06" db="EMBL/GenBank/DDBJ databases">
        <title>Interrogation of the integrated mobile genetic elements in gut-associated Bacteroides with a consensus prediction approach.</title>
        <authorList>
            <person name="Campbell D.E."/>
            <person name="Leigh J.R."/>
            <person name="Kim T."/>
            <person name="England W."/>
            <person name="Whitaker R.J."/>
            <person name="Degnan P.H."/>
        </authorList>
    </citation>
    <scope>NUCLEOTIDE SEQUENCE</scope>
    <source>
        <strain evidence="2">VPI-BTDOT2</strain>
    </source>
</reference>
<keyword evidence="1" id="KW-1133">Transmembrane helix</keyword>
<feature type="transmembrane region" description="Helical" evidence="1">
    <location>
        <begin position="20"/>
        <end position="43"/>
    </location>
</feature>
<gene>
    <name evidence="2" type="ORF">KQP59_25190</name>
</gene>
<dbReference type="Proteomes" id="UP001156216">
    <property type="component" value="Chromosome"/>
</dbReference>
<protein>
    <submittedName>
        <fullName evidence="2">Uncharacterized protein</fullName>
    </submittedName>
</protein>
<sequence>MEHTYLTYMRQSVLGSLMQYGVPFFYAADMMTASSFLAAKIAVCRATPARRPCRAGCLEKNHPRFAPVFFSAKPCRDAGKQTTGTTRNKNACTLQADNV</sequence>
<dbReference type="RefSeq" id="WP_154577308.1">
    <property type="nucleotide sequence ID" value="NZ_CP083681.1"/>
</dbReference>
<evidence type="ECO:0000313" key="2">
    <source>
        <dbReference type="EMBL" id="UYU71516.1"/>
    </source>
</evidence>
<keyword evidence="1" id="KW-0812">Transmembrane</keyword>
<dbReference type="EMBL" id="CP083681">
    <property type="protein sequence ID" value="UYU71516.1"/>
    <property type="molecule type" value="Genomic_DNA"/>
</dbReference>
<organism evidence="2 3">
    <name type="scientific">Bacteroides thetaiotaomicron</name>
    <dbReference type="NCBI Taxonomy" id="818"/>
    <lineage>
        <taxon>Bacteria</taxon>
        <taxon>Pseudomonadati</taxon>
        <taxon>Bacteroidota</taxon>
        <taxon>Bacteroidia</taxon>
        <taxon>Bacteroidales</taxon>
        <taxon>Bacteroidaceae</taxon>
        <taxon>Bacteroides</taxon>
    </lineage>
</organism>
<evidence type="ECO:0000256" key="1">
    <source>
        <dbReference type="SAM" id="Phobius"/>
    </source>
</evidence>
<proteinExistence type="predicted"/>
<accession>A0AA46UB02</accession>